<evidence type="ECO:0000313" key="3">
    <source>
        <dbReference type="Proteomes" id="UP001301012"/>
    </source>
</evidence>
<feature type="transmembrane region" description="Helical" evidence="1">
    <location>
        <begin position="54"/>
        <end position="78"/>
    </location>
</feature>
<dbReference type="EMBL" id="JASKYM010000004">
    <property type="protein sequence ID" value="MDK2563844.1"/>
    <property type="molecule type" value="Genomic_DNA"/>
</dbReference>
<proteinExistence type="predicted"/>
<feature type="transmembrane region" description="Helical" evidence="1">
    <location>
        <begin position="206"/>
        <end position="224"/>
    </location>
</feature>
<accession>A0ABT7EA97</accession>
<name>A0ABT7EA97_9FIRM</name>
<reference evidence="2 3" key="1">
    <citation type="submission" date="2023-05" db="EMBL/GenBank/DDBJ databases">
        <title>Rombocin, a short stable natural nisin variant, displays selective antimicrobial activity against Listeria monocytogenes and employs dual mode of action to kill target bacterial strains.</title>
        <authorList>
            <person name="Wambui J."/>
            <person name="Stephan R."/>
            <person name="Kuipers O.P."/>
        </authorList>
    </citation>
    <scope>NUCLEOTIDE SEQUENCE [LARGE SCALE GENOMIC DNA]</scope>
    <source>
        <strain evidence="2 3">RC002</strain>
    </source>
</reference>
<sequence>MNDTKKMTEASILAALFIISTIVAIGSGFGYALYLDFIVPILFCIIHLKCDLKYSVLCGVSSLCIIGLVIGNIGTVIWASQSVVLGIMCGTLISKETTIMDDLVCGSILGVLLMVFVDVYASKLIGYSFMNEFQGYSKLFPYKEYVDVIYYLFIALFPFGTMFSIYYLSLMLARKLNILKGNGKKKMQIIKNFKTCSRFICCSKNIFYGCVIYIVIMEVLNIFKIEINSVYIKTIFISVKYLCLYFVIRDGYIALQNYALLRHKKIFFIRILSLITLIFLIYEFKLCTIGIIVLNIILDLKLNTRNMYISMIDNYLSTL</sequence>
<comment type="caution">
    <text evidence="2">The sequence shown here is derived from an EMBL/GenBank/DDBJ whole genome shotgun (WGS) entry which is preliminary data.</text>
</comment>
<protein>
    <submittedName>
        <fullName evidence="2">DUF2232 domain-containing protein</fullName>
    </submittedName>
</protein>
<organism evidence="2 3">
    <name type="scientific">Romboutsia sedimentorum</name>
    <dbReference type="NCBI Taxonomy" id="1368474"/>
    <lineage>
        <taxon>Bacteria</taxon>
        <taxon>Bacillati</taxon>
        <taxon>Bacillota</taxon>
        <taxon>Clostridia</taxon>
        <taxon>Peptostreptococcales</taxon>
        <taxon>Peptostreptococcaceae</taxon>
        <taxon>Romboutsia</taxon>
    </lineage>
</organism>
<keyword evidence="1" id="KW-0812">Transmembrane</keyword>
<keyword evidence="1" id="KW-0472">Membrane</keyword>
<keyword evidence="3" id="KW-1185">Reference proteome</keyword>
<gene>
    <name evidence="2" type="ORF">QOZ84_09805</name>
</gene>
<feature type="transmembrane region" description="Helical" evidence="1">
    <location>
        <begin position="268"/>
        <end position="298"/>
    </location>
</feature>
<evidence type="ECO:0000256" key="1">
    <source>
        <dbReference type="SAM" id="Phobius"/>
    </source>
</evidence>
<feature type="transmembrane region" description="Helical" evidence="1">
    <location>
        <begin position="12"/>
        <end position="34"/>
    </location>
</feature>
<dbReference type="Proteomes" id="UP001301012">
    <property type="component" value="Unassembled WGS sequence"/>
</dbReference>
<dbReference type="InterPro" id="IPR018710">
    <property type="entry name" value="DUF2232"/>
</dbReference>
<keyword evidence="1" id="KW-1133">Transmembrane helix</keyword>
<evidence type="ECO:0000313" key="2">
    <source>
        <dbReference type="EMBL" id="MDK2563844.1"/>
    </source>
</evidence>
<dbReference type="Pfam" id="PF09991">
    <property type="entry name" value="DUF2232"/>
    <property type="match status" value="1"/>
</dbReference>
<feature type="transmembrane region" description="Helical" evidence="1">
    <location>
        <begin position="148"/>
        <end position="170"/>
    </location>
</feature>
<dbReference type="RefSeq" id="WP_284132783.1">
    <property type="nucleotide sequence ID" value="NZ_JASKYM010000004.1"/>
</dbReference>
<feature type="transmembrane region" description="Helical" evidence="1">
    <location>
        <begin position="230"/>
        <end position="248"/>
    </location>
</feature>
<feature type="transmembrane region" description="Helical" evidence="1">
    <location>
        <begin position="99"/>
        <end position="121"/>
    </location>
</feature>